<dbReference type="OrthoDB" id="6416032at2759"/>
<dbReference type="GO" id="GO:0005230">
    <property type="term" value="F:extracellular ligand-gated monoatomic ion channel activity"/>
    <property type="evidence" value="ECO:0007669"/>
    <property type="project" value="InterPro"/>
</dbReference>
<reference evidence="5" key="2">
    <citation type="submission" date="2025-05" db="UniProtKB">
        <authorList>
            <consortium name="RefSeq"/>
        </authorList>
    </citation>
    <scope>IDENTIFICATION</scope>
</reference>
<evidence type="ECO:0000313" key="4">
    <source>
        <dbReference type="Proteomes" id="UP000694941"/>
    </source>
</evidence>
<keyword evidence="1 5" id="KW-0732">Signal</keyword>
<dbReference type="AlphaFoldDB" id="I1SKH2"/>
<protein>
    <submittedName>
        <fullName evidence="5">Acetylcholine receptor subunit alpha-1-A-like precursor</fullName>
    </submittedName>
    <submittedName>
        <fullName evidence="3">Soluble acetylcholine binding protein</fullName>
    </submittedName>
</protein>
<reference evidence="3" key="1">
    <citation type="submission" date="2006-08" db="EMBL/GenBank/DDBJ databases">
        <title>Identification of a soluble acetylcholine binding proteins in arthropods.</title>
        <authorList>
            <person name="Battelle B.A."/>
            <person name="Kohn A.B."/>
            <person name="Moroz L.L."/>
        </authorList>
    </citation>
    <scope>NUCLEOTIDE SEQUENCE</scope>
</reference>
<gene>
    <name evidence="5" type="primary">LOC106471266</name>
</gene>
<dbReference type="GeneID" id="106471266"/>
<sequence>MEKFLILKLTLLSVLQLKVLCSSLDESKLLNAKLLKYDKRVIPKENKDTPISVKIGFQMRYISSLDEETNTLNVEGWLLMKWKDADLQWDPEEFGGVKELYIDSSDIWTPDIALYESSSADNFFPRAQVKLIARNTGEVLWVPPVSFQTICPLVPNSYEQRCNLTLGSWVRSIRDIDVHPDPDTDPDGESFVRVHQKWELIDVNIIRKDAIYSCCPENYPSIVHTLHFKLREARGQRSPQVAVYCNH</sequence>
<dbReference type="GO" id="GO:0016020">
    <property type="term" value="C:membrane"/>
    <property type="evidence" value="ECO:0007669"/>
    <property type="project" value="InterPro"/>
</dbReference>
<feature type="domain" description="Neurotransmitter-gated ion-channel ligand-binding" evidence="2">
    <location>
        <begin position="27"/>
        <end position="229"/>
    </location>
</feature>
<dbReference type="Gene3D" id="2.70.170.10">
    <property type="entry name" value="Neurotransmitter-gated ion-channel ligand-binding domain"/>
    <property type="match status" value="1"/>
</dbReference>
<dbReference type="GO" id="GO:0004888">
    <property type="term" value="F:transmembrane signaling receptor activity"/>
    <property type="evidence" value="ECO:0007669"/>
    <property type="project" value="InterPro"/>
</dbReference>
<dbReference type="InterPro" id="IPR006202">
    <property type="entry name" value="Neur_chan_lig-bd"/>
</dbReference>
<accession>I1SKH2</accession>
<dbReference type="Pfam" id="PF02931">
    <property type="entry name" value="Neur_chan_LBD"/>
    <property type="match status" value="1"/>
</dbReference>
<evidence type="ECO:0000259" key="2">
    <source>
        <dbReference type="Pfam" id="PF02931"/>
    </source>
</evidence>
<name>I1SKH2_LIMPO</name>
<dbReference type="PANTHER" id="PTHR18945">
    <property type="entry name" value="NEUROTRANSMITTER GATED ION CHANNEL"/>
    <property type="match status" value="1"/>
</dbReference>
<dbReference type="Proteomes" id="UP000694941">
    <property type="component" value="Unplaced"/>
</dbReference>
<evidence type="ECO:0000313" key="5">
    <source>
        <dbReference type="RefSeq" id="NP_001301034.1"/>
    </source>
</evidence>
<organism evidence="3">
    <name type="scientific">Limulus polyphemus</name>
    <name type="common">Atlantic horseshoe crab</name>
    <dbReference type="NCBI Taxonomy" id="6850"/>
    <lineage>
        <taxon>Eukaryota</taxon>
        <taxon>Metazoa</taxon>
        <taxon>Ecdysozoa</taxon>
        <taxon>Arthropoda</taxon>
        <taxon>Chelicerata</taxon>
        <taxon>Merostomata</taxon>
        <taxon>Xiphosura</taxon>
        <taxon>Limulidae</taxon>
        <taxon>Limulus</taxon>
    </lineage>
</organism>
<proteinExistence type="evidence at transcript level"/>
<dbReference type="FunFam" id="2.70.170.10:FF:000028">
    <property type="entry name" value="AcetylCholine Receptor"/>
    <property type="match status" value="1"/>
</dbReference>
<dbReference type="CDD" id="cd18995">
    <property type="entry name" value="LGIC_AChBP"/>
    <property type="match status" value="1"/>
</dbReference>
<dbReference type="KEGG" id="lpol:106471266"/>
<dbReference type="EMBL" id="DQ882184">
    <property type="protein sequence ID" value="ABI96923.1"/>
    <property type="molecule type" value="mRNA"/>
</dbReference>
<evidence type="ECO:0000256" key="1">
    <source>
        <dbReference type="SAM" id="SignalP"/>
    </source>
</evidence>
<feature type="chain" id="PRO_5003652693" evidence="1 5">
    <location>
        <begin position="22"/>
        <end position="247"/>
    </location>
</feature>
<feature type="signal peptide" evidence="1 5">
    <location>
        <begin position="1"/>
        <end position="21"/>
    </location>
</feature>
<dbReference type="SUPFAM" id="SSF63712">
    <property type="entry name" value="Nicotinic receptor ligand binding domain-like"/>
    <property type="match status" value="1"/>
</dbReference>
<dbReference type="InterPro" id="IPR036734">
    <property type="entry name" value="Neur_chan_lig-bd_sf"/>
</dbReference>
<dbReference type="RefSeq" id="NP_001301034.1">
    <property type="nucleotide sequence ID" value="NM_001314105.1"/>
</dbReference>
<keyword evidence="4" id="KW-1185">Reference proteome</keyword>
<evidence type="ECO:0000313" key="3">
    <source>
        <dbReference type="EMBL" id="ABI96923.1"/>
    </source>
</evidence>
<dbReference type="InterPro" id="IPR006201">
    <property type="entry name" value="Neur_channel"/>
</dbReference>